<keyword evidence="2" id="KW-1185">Reference proteome</keyword>
<gene>
    <name evidence="1" type="ORF">E2C01_015652</name>
</gene>
<sequence length="87" mass="9672">MVDALPVADSLVRTLHVDLTSSHKAKRHRKEAAVASVRVFAAPPWKCRVQCAGPQELQDPSLFHFLTPVGRGIGEEEVRRGFPQTDR</sequence>
<name>A0A5B7DM49_PORTR</name>
<dbReference type="Proteomes" id="UP000324222">
    <property type="component" value="Unassembled WGS sequence"/>
</dbReference>
<accession>A0A5B7DM49</accession>
<proteinExistence type="predicted"/>
<evidence type="ECO:0000313" key="2">
    <source>
        <dbReference type="Proteomes" id="UP000324222"/>
    </source>
</evidence>
<evidence type="ECO:0000313" key="1">
    <source>
        <dbReference type="EMBL" id="MPC22632.1"/>
    </source>
</evidence>
<dbReference type="AlphaFoldDB" id="A0A5B7DM49"/>
<reference evidence="1 2" key="1">
    <citation type="submission" date="2019-05" db="EMBL/GenBank/DDBJ databases">
        <title>Another draft genome of Portunus trituberculatus and its Hox gene families provides insights of decapod evolution.</title>
        <authorList>
            <person name="Jeong J.-H."/>
            <person name="Song I."/>
            <person name="Kim S."/>
            <person name="Choi T."/>
            <person name="Kim D."/>
            <person name="Ryu S."/>
            <person name="Kim W."/>
        </authorList>
    </citation>
    <scope>NUCLEOTIDE SEQUENCE [LARGE SCALE GENOMIC DNA]</scope>
    <source>
        <tissue evidence="1">Muscle</tissue>
    </source>
</reference>
<protein>
    <submittedName>
        <fullName evidence="1">Uncharacterized protein</fullName>
    </submittedName>
</protein>
<comment type="caution">
    <text evidence="1">The sequence shown here is derived from an EMBL/GenBank/DDBJ whole genome shotgun (WGS) entry which is preliminary data.</text>
</comment>
<dbReference type="EMBL" id="VSRR010001108">
    <property type="protein sequence ID" value="MPC22632.1"/>
    <property type="molecule type" value="Genomic_DNA"/>
</dbReference>
<organism evidence="1 2">
    <name type="scientific">Portunus trituberculatus</name>
    <name type="common">Swimming crab</name>
    <name type="synonym">Neptunus trituberculatus</name>
    <dbReference type="NCBI Taxonomy" id="210409"/>
    <lineage>
        <taxon>Eukaryota</taxon>
        <taxon>Metazoa</taxon>
        <taxon>Ecdysozoa</taxon>
        <taxon>Arthropoda</taxon>
        <taxon>Crustacea</taxon>
        <taxon>Multicrustacea</taxon>
        <taxon>Malacostraca</taxon>
        <taxon>Eumalacostraca</taxon>
        <taxon>Eucarida</taxon>
        <taxon>Decapoda</taxon>
        <taxon>Pleocyemata</taxon>
        <taxon>Brachyura</taxon>
        <taxon>Eubrachyura</taxon>
        <taxon>Portunoidea</taxon>
        <taxon>Portunidae</taxon>
        <taxon>Portuninae</taxon>
        <taxon>Portunus</taxon>
    </lineage>
</organism>